<dbReference type="InterPro" id="IPR023370">
    <property type="entry name" value="TrmO-like_N"/>
</dbReference>
<keyword evidence="3" id="KW-1185">Reference proteome</keyword>
<evidence type="ECO:0000259" key="1">
    <source>
        <dbReference type="PROSITE" id="PS51668"/>
    </source>
</evidence>
<dbReference type="Proteomes" id="UP000054560">
    <property type="component" value="Unassembled WGS sequence"/>
</dbReference>
<dbReference type="SUPFAM" id="SSF118196">
    <property type="entry name" value="YaeB-like"/>
    <property type="match status" value="1"/>
</dbReference>
<feature type="domain" description="TsaA-like" evidence="1">
    <location>
        <begin position="4"/>
        <end position="52"/>
    </location>
</feature>
<evidence type="ECO:0000313" key="3">
    <source>
        <dbReference type="Proteomes" id="UP000054560"/>
    </source>
</evidence>
<name>A0A0L0F7M1_9EUKA</name>
<organism evidence="2 3">
    <name type="scientific">Sphaeroforma arctica JP610</name>
    <dbReference type="NCBI Taxonomy" id="667725"/>
    <lineage>
        <taxon>Eukaryota</taxon>
        <taxon>Ichthyosporea</taxon>
        <taxon>Ichthyophonida</taxon>
        <taxon>Sphaeroforma</taxon>
    </lineage>
</organism>
<dbReference type="GeneID" id="25915837"/>
<evidence type="ECO:0000313" key="2">
    <source>
        <dbReference type="EMBL" id="KNC72118.1"/>
    </source>
</evidence>
<dbReference type="OrthoDB" id="4882at2759"/>
<dbReference type="RefSeq" id="XP_014146020.1">
    <property type="nucleotide sequence ID" value="XM_014290545.1"/>
</dbReference>
<gene>
    <name evidence="2" type="ORF">SARC_15333</name>
</gene>
<reference evidence="2 3" key="1">
    <citation type="submission" date="2011-02" db="EMBL/GenBank/DDBJ databases">
        <title>The Genome Sequence of Sphaeroforma arctica JP610.</title>
        <authorList>
            <consortium name="The Broad Institute Genome Sequencing Platform"/>
            <person name="Russ C."/>
            <person name="Cuomo C."/>
            <person name="Young S.K."/>
            <person name="Zeng Q."/>
            <person name="Gargeya S."/>
            <person name="Alvarado L."/>
            <person name="Berlin A."/>
            <person name="Chapman S.B."/>
            <person name="Chen Z."/>
            <person name="Freedman E."/>
            <person name="Gellesch M."/>
            <person name="Goldberg J."/>
            <person name="Griggs A."/>
            <person name="Gujja S."/>
            <person name="Heilman E."/>
            <person name="Heiman D."/>
            <person name="Howarth C."/>
            <person name="Mehta T."/>
            <person name="Neiman D."/>
            <person name="Pearson M."/>
            <person name="Roberts A."/>
            <person name="Saif S."/>
            <person name="Shea T."/>
            <person name="Shenoy N."/>
            <person name="Sisk P."/>
            <person name="Stolte C."/>
            <person name="Sykes S."/>
            <person name="White J."/>
            <person name="Yandava C."/>
            <person name="Burger G."/>
            <person name="Gray M.W."/>
            <person name="Holland P.W.H."/>
            <person name="King N."/>
            <person name="Lang F.B.F."/>
            <person name="Roger A.J."/>
            <person name="Ruiz-Trillo I."/>
            <person name="Haas B."/>
            <person name="Nusbaum C."/>
            <person name="Birren B."/>
        </authorList>
    </citation>
    <scope>NUCLEOTIDE SEQUENCE [LARGE SCALE GENOMIC DNA]</scope>
    <source>
        <strain evidence="2 3">JP610</strain>
    </source>
</reference>
<accession>A0A0L0F7M1</accession>
<protein>
    <recommendedName>
        <fullName evidence="1">TsaA-like domain-containing protein</fullName>
    </recommendedName>
</protein>
<proteinExistence type="predicted"/>
<feature type="non-terminal residue" evidence="2">
    <location>
        <position position="1"/>
    </location>
</feature>
<dbReference type="InterPro" id="IPR036413">
    <property type="entry name" value="YaeB-like_sf"/>
</dbReference>
<sequence>AITHHPIGHLRSCYKTRNGTPRQGVCVALARSVLQIPNSIINAEVNIYTHTE</sequence>
<dbReference type="EMBL" id="KQ247551">
    <property type="protein sequence ID" value="KNC72118.1"/>
    <property type="molecule type" value="Genomic_DNA"/>
</dbReference>
<dbReference type="AlphaFoldDB" id="A0A0L0F7M1"/>
<dbReference type="PROSITE" id="PS51668">
    <property type="entry name" value="TSAA_2"/>
    <property type="match status" value="1"/>
</dbReference>